<dbReference type="AlphaFoldDB" id="A0A9P8VIS0"/>
<protein>
    <submittedName>
        <fullName evidence="3">Uncharacterized protein</fullName>
    </submittedName>
</protein>
<feature type="compositionally biased region" description="Low complexity" evidence="1">
    <location>
        <begin position="260"/>
        <end position="282"/>
    </location>
</feature>
<feature type="compositionally biased region" description="Polar residues" evidence="1">
    <location>
        <begin position="28"/>
        <end position="52"/>
    </location>
</feature>
<name>A0A9P8VIS0_9PEZI</name>
<keyword evidence="4" id="KW-1185">Reference proteome</keyword>
<feature type="transmembrane region" description="Helical" evidence="2">
    <location>
        <begin position="81"/>
        <end position="100"/>
    </location>
</feature>
<evidence type="ECO:0000256" key="1">
    <source>
        <dbReference type="SAM" id="MobiDB-lite"/>
    </source>
</evidence>
<feature type="transmembrane region" description="Helical" evidence="2">
    <location>
        <begin position="112"/>
        <end position="131"/>
    </location>
</feature>
<keyword evidence="2" id="KW-1133">Transmembrane helix</keyword>
<evidence type="ECO:0000313" key="3">
    <source>
        <dbReference type="EMBL" id="KAH6695294.1"/>
    </source>
</evidence>
<feature type="transmembrane region" description="Helical" evidence="2">
    <location>
        <begin position="143"/>
        <end position="162"/>
    </location>
</feature>
<evidence type="ECO:0000313" key="4">
    <source>
        <dbReference type="Proteomes" id="UP000770015"/>
    </source>
</evidence>
<reference evidence="3" key="1">
    <citation type="journal article" date="2021" name="Nat. Commun.">
        <title>Genetic determinants of endophytism in the Arabidopsis root mycobiome.</title>
        <authorList>
            <person name="Mesny F."/>
            <person name="Miyauchi S."/>
            <person name="Thiergart T."/>
            <person name="Pickel B."/>
            <person name="Atanasova L."/>
            <person name="Karlsson M."/>
            <person name="Huettel B."/>
            <person name="Barry K.W."/>
            <person name="Haridas S."/>
            <person name="Chen C."/>
            <person name="Bauer D."/>
            <person name="Andreopoulos W."/>
            <person name="Pangilinan J."/>
            <person name="LaButti K."/>
            <person name="Riley R."/>
            <person name="Lipzen A."/>
            <person name="Clum A."/>
            <person name="Drula E."/>
            <person name="Henrissat B."/>
            <person name="Kohler A."/>
            <person name="Grigoriev I.V."/>
            <person name="Martin F.M."/>
            <person name="Hacquard S."/>
        </authorList>
    </citation>
    <scope>NUCLEOTIDE SEQUENCE</scope>
    <source>
        <strain evidence="3">MPI-SDFR-AT-0117</strain>
    </source>
</reference>
<organism evidence="3 4">
    <name type="scientific">Plectosphaerella plurivora</name>
    <dbReference type="NCBI Taxonomy" id="936078"/>
    <lineage>
        <taxon>Eukaryota</taxon>
        <taxon>Fungi</taxon>
        <taxon>Dikarya</taxon>
        <taxon>Ascomycota</taxon>
        <taxon>Pezizomycotina</taxon>
        <taxon>Sordariomycetes</taxon>
        <taxon>Hypocreomycetidae</taxon>
        <taxon>Glomerellales</taxon>
        <taxon>Plectosphaerellaceae</taxon>
        <taxon>Plectosphaerella</taxon>
    </lineage>
</organism>
<feature type="region of interest" description="Disordered" evidence="1">
    <location>
        <begin position="1"/>
        <end position="64"/>
    </location>
</feature>
<dbReference type="Proteomes" id="UP000770015">
    <property type="component" value="Unassembled WGS sequence"/>
</dbReference>
<dbReference type="EMBL" id="JAGSXJ010000002">
    <property type="protein sequence ID" value="KAH6695294.1"/>
    <property type="molecule type" value="Genomic_DNA"/>
</dbReference>
<evidence type="ECO:0000256" key="2">
    <source>
        <dbReference type="SAM" id="Phobius"/>
    </source>
</evidence>
<feature type="transmembrane region" description="Helical" evidence="2">
    <location>
        <begin position="182"/>
        <end position="200"/>
    </location>
</feature>
<keyword evidence="2" id="KW-0812">Transmembrane</keyword>
<dbReference type="OrthoDB" id="5209398at2759"/>
<keyword evidence="2" id="KW-0472">Membrane</keyword>
<gene>
    <name evidence="3" type="ORF">F5X68DRAFT_29560</name>
</gene>
<feature type="region of interest" description="Disordered" evidence="1">
    <location>
        <begin position="221"/>
        <end position="282"/>
    </location>
</feature>
<comment type="caution">
    <text evidence="3">The sequence shown here is derived from an EMBL/GenBank/DDBJ whole genome shotgun (WGS) entry which is preliminary data.</text>
</comment>
<accession>A0A9P8VIS0</accession>
<proteinExistence type="predicted"/>
<feature type="compositionally biased region" description="Basic residues" evidence="1">
    <location>
        <begin position="221"/>
        <end position="237"/>
    </location>
</feature>
<sequence>MKDRVHRPPPLELAPPKRQHKVAVPGQRATSSSLPDSRISTTTRHVSSPSTISHQRHRRSSNSRSGRATFSAWVQLLSDAVQVNVCAILIAALGTFLYQVPTAAGTRAGSTAMAAITLLTLSVFLSLISMFRPHTAPNPWTLVVRLILAFSFVAIFLAWVAQVPGPRVFEPPSYSLWGMPPHGINGLIAGIVFVLGVAEFSRAIIWRHTLLGETSQWRLRSNRTRRRSRHHESRHHHHNDENNRPSEPSVVDMRSWPLKTAATSTTLTLGSTSSAAAARPGP</sequence>